<sequence length="84" mass="8887">MKQGFERAQSAVLTQLCTGHVVLNACFSRINAIAWPNCPVCAEPETVDQTSCVAPNSVPSVLHINIKGTAPSAQSPLGVRLWGV</sequence>
<evidence type="ECO:0000313" key="2">
    <source>
        <dbReference type="Proteomes" id="UP000077266"/>
    </source>
</evidence>
<evidence type="ECO:0000313" key="1">
    <source>
        <dbReference type="EMBL" id="KZV87067.1"/>
    </source>
</evidence>
<keyword evidence="2" id="KW-1185">Reference proteome</keyword>
<dbReference type="OrthoDB" id="3267074at2759"/>
<organism evidence="1 2">
    <name type="scientific">Exidia glandulosa HHB12029</name>
    <dbReference type="NCBI Taxonomy" id="1314781"/>
    <lineage>
        <taxon>Eukaryota</taxon>
        <taxon>Fungi</taxon>
        <taxon>Dikarya</taxon>
        <taxon>Basidiomycota</taxon>
        <taxon>Agaricomycotina</taxon>
        <taxon>Agaricomycetes</taxon>
        <taxon>Auriculariales</taxon>
        <taxon>Exidiaceae</taxon>
        <taxon>Exidia</taxon>
    </lineage>
</organism>
<dbReference type="EMBL" id="KV426137">
    <property type="protein sequence ID" value="KZV87067.1"/>
    <property type="molecule type" value="Genomic_DNA"/>
</dbReference>
<proteinExistence type="predicted"/>
<reference evidence="1 2" key="1">
    <citation type="journal article" date="2016" name="Mol. Biol. Evol.">
        <title>Comparative Genomics of Early-Diverging Mushroom-Forming Fungi Provides Insights into the Origins of Lignocellulose Decay Capabilities.</title>
        <authorList>
            <person name="Nagy L.G."/>
            <person name="Riley R."/>
            <person name="Tritt A."/>
            <person name="Adam C."/>
            <person name="Daum C."/>
            <person name="Floudas D."/>
            <person name="Sun H."/>
            <person name="Yadav J.S."/>
            <person name="Pangilinan J."/>
            <person name="Larsson K.H."/>
            <person name="Matsuura K."/>
            <person name="Barry K."/>
            <person name="Labutti K."/>
            <person name="Kuo R."/>
            <person name="Ohm R.A."/>
            <person name="Bhattacharya S.S."/>
            <person name="Shirouzu T."/>
            <person name="Yoshinaga Y."/>
            <person name="Martin F.M."/>
            <person name="Grigoriev I.V."/>
            <person name="Hibbett D.S."/>
        </authorList>
    </citation>
    <scope>NUCLEOTIDE SEQUENCE [LARGE SCALE GENOMIC DNA]</scope>
    <source>
        <strain evidence="1 2">HHB12029</strain>
    </source>
</reference>
<name>A0A165EJB0_EXIGL</name>
<accession>A0A165EJB0</accession>
<dbReference type="AlphaFoldDB" id="A0A165EJB0"/>
<gene>
    <name evidence="1" type="ORF">EXIGLDRAFT_724139</name>
</gene>
<protein>
    <submittedName>
        <fullName evidence="1">Uncharacterized protein</fullName>
    </submittedName>
</protein>
<dbReference type="InParanoid" id="A0A165EJB0"/>
<dbReference type="Proteomes" id="UP000077266">
    <property type="component" value="Unassembled WGS sequence"/>
</dbReference>